<reference evidence="5" key="1">
    <citation type="submission" date="2023-10" db="EMBL/GenBank/DDBJ databases">
        <title>Genome assembly of Pristionchus species.</title>
        <authorList>
            <person name="Yoshida K."/>
            <person name="Sommer R.J."/>
        </authorList>
    </citation>
    <scope>NUCLEOTIDE SEQUENCE</scope>
    <source>
        <strain evidence="5">RS5133</strain>
    </source>
</reference>
<keyword evidence="6" id="KW-1185">Reference proteome</keyword>
<accession>A0AAV5WF76</accession>
<keyword evidence="3" id="KW-0862">Zinc</keyword>
<evidence type="ECO:0000256" key="1">
    <source>
        <dbReference type="ARBA" id="ARBA00022723"/>
    </source>
</evidence>
<dbReference type="GO" id="GO:0006357">
    <property type="term" value="P:regulation of transcription by RNA polymerase II"/>
    <property type="evidence" value="ECO:0007669"/>
    <property type="project" value="TreeGrafter"/>
</dbReference>
<evidence type="ECO:0000313" key="5">
    <source>
        <dbReference type="EMBL" id="GMT30153.1"/>
    </source>
</evidence>
<evidence type="ECO:0000256" key="3">
    <source>
        <dbReference type="ARBA" id="ARBA00022833"/>
    </source>
</evidence>
<dbReference type="Proteomes" id="UP001432322">
    <property type="component" value="Unassembled WGS sequence"/>
</dbReference>
<dbReference type="EMBL" id="BTSY01000005">
    <property type="protein sequence ID" value="GMT30153.1"/>
    <property type="molecule type" value="Genomic_DNA"/>
</dbReference>
<evidence type="ECO:0000259" key="4">
    <source>
        <dbReference type="PROSITE" id="PS51805"/>
    </source>
</evidence>
<dbReference type="GO" id="GO:0008270">
    <property type="term" value="F:zinc ion binding"/>
    <property type="evidence" value="ECO:0007669"/>
    <property type="project" value="UniProtKB-KW"/>
</dbReference>
<comment type="caution">
    <text evidence="5">The sequence shown here is derived from an EMBL/GenBank/DDBJ whole genome shotgun (WGS) entry which is preliminary data.</text>
</comment>
<dbReference type="PANTHER" id="PTHR13793:SF158">
    <property type="entry name" value="PHD-TYPE DOMAIN-CONTAINING PROTEIN"/>
    <property type="match status" value="1"/>
</dbReference>
<protein>
    <recommendedName>
        <fullName evidence="4">PHD-type domain-containing protein</fullName>
    </recommendedName>
</protein>
<dbReference type="InterPro" id="IPR050701">
    <property type="entry name" value="Histone_Mod_Regulator"/>
</dbReference>
<keyword evidence="2" id="KW-0863">Zinc-finger</keyword>
<feature type="non-terminal residue" evidence="5">
    <location>
        <position position="1"/>
    </location>
</feature>
<proteinExistence type="predicted"/>
<evidence type="ECO:0000313" key="6">
    <source>
        <dbReference type="Proteomes" id="UP001432322"/>
    </source>
</evidence>
<dbReference type="PROSITE" id="PS51805">
    <property type="entry name" value="EPHD"/>
    <property type="match status" value="1"/>
</dbReference>
<dbReference type="Pfam" id="PF13832">
    <property type="entry name" value="zf-HC5HC2H_2"/>
    <property type="match status" value="1"/>
</dbReference>
<evidence type="ECO:0000256" key="2">
    <source>
        <dbReference type="ARBA" id="ARBA00022771"/>
    </source>
</evidence>
<dbReference type="PANTHER" id="PTHR13793">
    <property type="entry name" value="PHD FINGER PROTEINS"/>
    <property type="match status" value="1"/>
</dbReference>
<dbReference type="Gene3D" id="3.30.40.10">
    <property type="entry name" value="Zinc/RING finger domain, C3HC4 (zinc finger)"/>
    <property type="match status" value="1"/>
</dbReference>
<sequence>KRKSQFVQYVGISVRSSARHEGIQCDKLIADVVRQCYGMDQELGGDADCPESPSATSTLHPCIHGEKEPHHYELCTGRDGAMKRSDIGGRWAHVVCALYTPGITFGDVERLLAVSWQEIDYKQFGKKAGCGCLDRLESRTGIVIGCDAALCRKYYHPSCVQRLHLLIDRSED</sequence>
<dbReference type="AlphaFoldDB" id="A0AAV5WF76"/>
<name>A0AAV5WF76_9BILA</name>
<feature type="domain" description="PHD-type" evidence="4">
    <location>
        <begin position="69"/>
        <end position="172"/>
    </location>
</feature>
<keyword evidence="1" id="KW-0479">Metal-binding</keyword>
<dbReference type="InterPro" id="IPR034732">
    <property type="entry name" value="EPHD"/>
</dbReference>
<organism evidence="5 6">
    <name type="scientific">Pristionchus fissidentatus</name>
    <dbReference type="NCBI Taxonomy" id="1538716"/>
    <lineage>
        <taxon>Eukaryota</taxon>
        <taxon>Metazoa</taxon>
        <taxon>Ecdysozoa</taxon>
        <taxon>Nematoda</taxon>
        <taxon>Chromadorea</taxon>
        <taxon>Rhabditida</taxon>
        <taxon>Rhabditina</taxon>
        <taxon>Diplogasteromorpha</taxon>
        <taxon>Diplogasteroidea</taxon>
        <taxon>Neodiplogasteridae</taxon>
        <taxon>Pristionchus</taxon>
    </lineage>
</organism>
<gene>
    <name evidence="5" type="ORF">PFISCL1PPCAC_21450</name>
</gene>
<dbReference type="SUPFAM" id="SSF57903">
    <property type="entry name" value="FYVE/PHD zinc finger"/>
    <property type="match status" value="1"/>
</dbReference>
<dbReference type="InterPro" id="IPR013083">
    <property type="entry name" value="Znf_RING/FYVE/PHD"/>
</dbReference>
<dbReference type="InterPro" id="IPR011011">
    <property type="entry name" value="Znf_FYVE_PHD"/>
</dbReference>